<protein>
    <submittedName>
        <fullName evidence="7">Putative two-component system sensor kinase (Modular protein)</fullName>
    </submittedName>
</protein>
<comment type="caution">
    <text evidence="7">The sequence shown here is derived from an EMBL/GenBank/DDBJ whole genome shotgun (WGS) entry which is preliminary data.</text>
</comment>
<evidence type="ECO:0000256" key="3">
    <source>
        <dbReference type="ARBA" id="ARBA00023012"/>
    </source>
</evidence>
<name>A0A077LWY1_9MICO</name>
<accession>A0A077LWY1</accession>
<dbReference type="SUPFAM" id="SSF55874">
    <property type="entry name" value="ATPase domain of HSP90 chaperone/DNA topoisomerase II/histidine kinase"/>
    <property type="match status" value="1"/>
</dbReference>
<dbReference type="PRINTS" id="PR01217">
    <property type="entry name" value="PRICHEXTENSN"/>
</dbReference>
<dbReference type="Proteomes" id="UP000035721">
    <property type="component" value="Unassembled WGS sequence"/>
</dbReference>
<keyword evidence="8" id="KW-1185">Reference proteome</keyword>
<dbReference type="EMBL" id="CAJB01000033">
    <property type="protein sequence ID" value="CCH76450.1"/>
    <property type="molecule type" value="Genomic_DNA"/>
</dbReference>
<reference evidence="7 8" key="1">
    <citation type="journal article" date="2013" name="ISME J.">
        <title>A metabolic model for members of the genus Tetrasphaera involved in enhanced biological phosphorus removal.</title>
        <authorList>
            <person name="Kristiansen R."/>
            <person name="Nguyen H.T.T."/>
            <person name="Saunders A.M."/>
            <person name="Nielsen J.L."/>
            <person name="Wimmer R."/>
            <person name="Le V.Q."/>
            <person name="McIlroy S.J."/>
            <person name="Petrovski S."/>
            <person name="Seviour R.J."/>
            <person name="Calteau A."/>
            <person name="Nielsen K.L."/>
            <person name="Nielsen P.H."/>
        </authorList>
    </citation>
    <scope>NUCLEOTIDE SEQUENCE [LARGE SCALE GENOMIC DNA]</scope>
    <source>
        <strain evidence="7 8">T1-X7</strain>
    </source>
</reference>
<gene>
    <name evidence="7" type="ORF">BN12_1280004</name>
</gene>
<dbReference type="InterPro" id="IPR036890">
    <property type="entry name" value="HATPase_C_sf"/>
</dbReference>
<feature type="compositionally biased region" description="Low complexity" evidence="4">
    <location>
        <begin position="12"/>
        <end position="31"/>
    </location>
</feature>
<organism evidence="7 8">
    <name type="scientific">Nostocoides japonicum T1-X7</name>
    <dbReference type="NCBI Taxonomy" id="1194083"/>
    <lineage>
        <taxon>Bacteria</taxon>
        <taxon>Bacillati</taxon>
        <taxon>Actinomycetota</taxon>
        <taxon>Actinomycetes</taxon>
        <taxon>Micrococcales</taxon>
        <taxon>Intrasporangiaceae</taxon>
        <taxon>Nostocoides</taxon>
    </lineage>
</organism>
<dbReference type="InterPro" id="IPR050482">
    <property type="entry name" value="Sensor_HK_TwoCompSys"/>
</dbReference>
<feature type="transmembrane region" description="Helical" evidence="5">
    <location>
        <begin position="160"/>
        <end position="181"/>
    </location>
</feature>
<dbReference type="InterPro" id="IPR007168">
    <property type="entry name" value="Phageshock_PspC_N"/>
</dbReference>
<proteinExistence type="predicted"/>
<feature type="region of interest" description="Disordered" evidence="4">
    <location>
        <begin position="103"/>
        <end position="149"/>
    </location>
</feature>
<evidence type="ECO:0000313" key="7">
    <source>
        <dbReference type="EMBL" id="CCH76450.1"/>
    </source>
</evidence>
<dbReference type="PANTHER" id="PTHR24421">
    <property type="entry name" value="NITRATE/NITRITE SENSOR PROTEIN NARX-RELATED"/>
    <property type="match status" value="1"/>
</dbReference>
<feature type="compositionally biased region" description="Basic and acidic residues" evidence="4">
    <location>
        <begin position="1"/>
        <end position="11"/>
    </location>
</feature>
<feature type="transmembrane region" description="Helical" evidence="5">
    <location>
        <begin position="62"/>
        <end position="85"/>
    </location>
</feature>
<dbReference type="Gene3D" id="3.30.565.10">
    <property type="entry name" value="Histidine kinase-like ATPase, C-terminal domain"/>
    <property type="match status" value="1"/>
</dbReference>
<dbReference type="GO" id="GO:0016301">
    <property type="term" value="F:kinase activity"/>
    <property type="evidence" value="ECO:0007669"/>
    <property type="project" value="UniProtKB-KW"/>
</dbReference>
<keyword evidence="5" id="KW-1133">Transmembrane helix</keyword>
<dbReference type="AlphaFoldDB" id="A0A077LWY1"/>
<evidence type="ECO:0000256" key="1">
    <source>
        <dbReference type="ARBA" id="ARBA00022679"/>
    </source>
</evidence>
<feature type="domain" description="Phage shock protein PspC N-terminal" evidence="6">
    <location>
        <begin position="32"/>
        <end position="87"/>
    </location>
</feature>
<feature type="transmembrane region" description="Helical" evidence="5">
    <location>
        <begin position="188"/>
        <end position="206"/>
    </location>
</feature>
<feature type="compositionally biased region" description="Polar residues" evidence="4">
    <location>
        <begin position="469"/>
        <end position="482"/>
    </location>
</feature>
<evidence type="ECO:0000313" key="8">
    <source>
        <dbReference type="Proteomes" id="UP000035721"/>
    </source>
</evidence>
<feature type="transmembrane region" description="Helical" evidence="5">
    <location>
        <begin position="257"/>
        <end position="276"/>
    </location>
</feature>
<evidence type="ECO:0000256" key="5">
    <source>
        <dbReference type="SAM" id="Phobius"/>
    </source>
</evidence>
<feature type="transmembrane region" description="Helical" evidence="5">
    <location>
        <begin position="226"/>
        <end position="245"/>
    </location>
</feature>
<keyword evidence="3" id="KW-0902">Two-component regulatory system</keyword>
<evidence type="ECO:0000256" key="2">
    <source>
        <dbReference type="ARBA" id="ARBA00022777"/>
    </source>
</evidence>
<dbReference type="PANTHER" id="PTHR24421:SF61">
    <property type="entry name" value="OXYGEN SENSOR HISTIDINE KINASE NREB"/>
    <property type="match status" value="1"/>
</dbReference>
<feature type="compositionally biased region" description="Low complexity" evidence="4">
    <location>
        <begin position="494"/>
        <end position="549"/>
    </location>
</feature>
<dbReference type="RefSeq" id="WP_235432405.1">
    <property type="nucleotide sequence ID" value="NZ_HF570958.1"/>
</dbReference>
<dbReference type="STRING" id="1194083.BN12_1280004"/>
<feature type="region of interest" description="Disordered" evidence="4">
    <location>
        <begin position="468"/>
        <end position="575"/>
    </location>
</feature>
<dbReference type="GO" id="GO:0000160">
    <property type="term" value="P:phosphorelay signal transduction system"/>
    <property type="evidence" value="ECO:0007669"/>
    <property type="project" value="UniProtKB-KW"/>
</dbReference>
<dbReference type="Pfam" id="PF04024">
    <property type="entry name" value="PspC"/>
    <property type="match status" value="1"/>
</dbReference>
<evidence type="ECO:0000256" key="4">
    <source>
        <dbReference type="SAM" id="MobiDB-lite"/>
    </source>
</evidence>
<keyword evidence="5" id="KW-0472">Membrane</keyword>
<feature type="compositionally biased region" description="Low complexity" evidence="4">
    <location>
        <begin position="557"/>
        <end position="566"/>
    </location>
</feature>
<sequence>MPTPYEIREPAEAGSSRAGRSPSGAGRSVRPTMVRPRKGRHLAGVCAGLAGHLGLPVGWVRVAFVVLTVAGGAGVVAYIFLWVLVPEDDGAVQAVPARWLLPDSGPVAQRPTGSRPPMDPAQAVAGPSTGPPSPPVAGSGRVTAGSSDDASDGFELRGGALMVVGGLVALAGLVLGVRALGVAVPTGLVVPVLVVGVGAVIAWSQLDDAQRSRWLGTESGRRGPGVARLVLGLLLAAVGIVALVLRGRSLTDVWDALLATLAVLVGVGLIAAPWVVRLWGDLRAEQVEAARARERADIAAHLHDSVLQTLALIQRRSDDPHTVSQLARAQERELRAYLYAGPTGSQATLAAALTEVAHDVEDVHGIPVDLVVTGDGPLDESSQALVRAFREALLNAVRHGRPPVTAYAEVGASGVEAFVRDHGDGFDLDAVPEDRLGVRESILGRMERHGGRATVRLLDQGTEVALTLPPTQTPASSVTQTRPAAPAQTPGQSATQTRPPAAVAPAPSATHTSAPPATRSPAPSATRSPAPSATRGPAPPATRTSAPPATQTPPSTPAQAPSTTPAQAPPPKDPP</sequence>
<evidence type="ECO:0000259" key="6">
    <source>
        <dbReference type="Pfam" id="PF04024"/>
    </source>
</evidence>
<keyword evidence="1" id="KW-0808">Transferase</keyword>
<feature type="region of interest" description="Disordered" evidence="4">
    <location>
        <begin position="1"/>
        <end position="32"/>
    </location>
</feature>
<keyword evidence="2 7" id="KW-0418">Kinase</keyword>
<keyword evidence="5" id="KW-0812">Transmembrane</keyword>